<dbReference type="Gene3D" id="3.40.50.1000">
    <property type="entry name" value="HAD superfamily/HAD-like"/>
    <property type="match status" value="1"/>
</dbReference>
<dbReference type="Proteomes" id="UP001527925">
    <property type="component" value="Unassembled WGS sequence"/>
</dbReference>
<feature type="compositionally biased region" description="Pro residues" evidence="9">
    <location>
        <begin position="212"/>
        <end position="228"/>
    </location>
</feature>
<feature type="region of interest" description="Disordered" evidence="9">
    <location>
        <begin position="165"/>
        <end position="410"/>
    </location>
</feature>
<evidence type="ECO:0000256" key="2">
    <source>
        <dbReference type="ARBA" id="ARBA00008389"/>
    </source>
</evidence>
<keyword evidence="4" id="KW-0479">Metal-binding</keyword>
<comment type="similarity">
    <text evidence="2">Belongs to the pyrimidine 5'-nucleotidase family.</text>
</comment>
<evidence type="ECO:0000313" key="11">
    <source>
        <dbReference type="Proteomes" id="UP001527925"/>
    </source>
</evidence>
<accession>A0ABR4MZT8</accession>
<dbReference type="InterPro" id="IPR036412">
    <property type="entry name" value="HAD-like_sf"/>
</dbReference>
<keyword evidence="8" id="KW-0546">Nucleotide metabolism</keyword>
<organism evidence="10 11">
    <name type="scientific">Polyrhizophydium stewartii</name>
    <dbReference type="NCBI Taxonomy" id="2732419"/>
    <lineage>
        <taxon>Eukaryota</taxon>
        <taxon>Fungi</taxon>
        <taxon>Fungi incertae sedis</taxon>
        <taxon>Chytridiomycota</taxon>
        <taxon>Chytridiomycota incertae sedis</taxon>
        <taxon>Chytridiomycetes</taxon>
        <taxon>Rhizophydiales</taxon>
        <taxon>Rhizophydiales incertae sedis</taxon>
        <taxon>Polyrhizophydium</taxon>
    </lineage>
</organism>
<dbReference type="SFLD" id="SFLDG01128">
    <property type="entry name" value="C1.4:_5'-Nucleotidase_Like"/>
    <property type="match status" value="1"/>
</dbReference>
<name>A0ABR4MZT8_9FUNG</name>
<dbReference type="SFLD" id="SFLDS00003">
    <property type="entry name" value="Haloacid_Dehalogenase"/>
    <property type="match status" value="1"/>
</dbReference>
<feature type="compositionally biased region" description="Basic residues" evidence="9">
    <location>
        <begin position="292"/>
        <end position="304"/>
    </location>
</feature>
<feature type="compositionally biased region" description="Pro residues" evidence="9">
    <location>
        <begin position="260"/>
        <end position="274"/>
    </location>
</feature>
<feature type="compositionally biased region" description="Basic and acidic residues" evidence="9">
    <location>
        <begin position="32"/>
        <end position="47"/>
    </location>
</feature>
<evidence type="ECO:0000256" key="5">
    <source>
        <dbReference type="ARBA" id="ARBA00022741"/>
    </source>
</evidence>
<dbReference type="Pfam" id="PF05822">
    <property type="entry name" value="UMPH-1"/>
    <property type="match status" value="1"/>
</dbReference>
<dbReference type="SUPFAM" id="SSF56784">
    <property type="entry name" value="HAD-like"/>
    <property type="match status" value="1"/>
</dbReference>
<dbReference type="EMBL" id="JADGIZ020000058">
    <property type="protein sequence ID" value="KAL2912760.1"/>
    <property type="molecule type" value="Genomic_DNA"/>
</dbReference>
<dbReference type="EC" id="3.1.3.5" evidence="3"/>
<feature type="compositionally biased region" description="Basic and acidic residues" evidence="9">
    <location>
        <begin position="401"/>
        <end position="410"/>
    </location>
</feature>
<keyword evidence="6" id="KW-0378">Hydrolase</keyword>
<dbReference type="PANTHER" id="PTHR13045:SF0">
    <property type="entry name" value="7-METHYLGUANOSINE PHOSPHATE-SPECIFIC 5'-NUCLEOTIDASE"/>
    <property type="match status" value="1"/>
</dbReference>
<sequence length="964" mass="105643">MEFVARLPFIRLQIERELAHADAAAAAASPPLDDHNRAYAAPRRDAPRPAPHYRALATRDCHWVRASQLACFDPVVPVLVGAPPAPQRGYFRAFSEAVSVPLEEPRLARLLPHRFRRSIRLYGVSPMVLLAKTKRQLTPIARPLGLPRLPELAPQRAPLAAIAPAAAGPDPAPRAAGPEIEPRLGDAGEFGSIDALDAFPPSDQPQETEPAPGTPPQPLQHQTPPPESPVHTAHTDSVAPEPALPPPSLVAEPAHEDAPPDPPVAVPEPHPPAADPDTRKVVKRPSVITRKQSMHKPDRRKSHKGSGDAAKQPDAPATTHTPMPPEPHTAVLPPSHHQRASPDAPQREVHVATIQAPDPDAPEMLSPPSRSPQSMSRDGRPAILQVKKPSAPAIAAHRRSASQDDQHADPDHVRAAITAKRVDAPAKRQSQLKGHEKVTTSKLNAIMEGDKTVASKSFLTSVIKNMAVLDHDTKGRLQAVSAPIFKEKPAVGMSEMEQQLKSMNSARKLTDQEIEYIKRVFELVSDDTVDQEEFIVIAALAERMTLIDQKVRLSFYDTDFKKLETNIRQYRQLFTVYTEDDGNMTYEDLHILLMSSGSSEEQVAEIASVLKFKDASPSAAVGFLDFLSYIPFFTKLHENIVNNPFGDNVTTIEGLRVDGGLGASQPAMLVVPEKIKVLMAMAADGSSNIYIQNPTTVAAKLAKLDADGVDSLHIITDFDMTLTKYWTPEGQRSRSTHGVLEEAAKLAGGPKQALRELYHKYYPIEVSPTIPFEEKVAAMRTWWSTAHAIIISLGLTEDDLLAMVRSTPVLFRPRLQEFMDVCASRGIPMLIFSAGLADVLRMILVDARLMRDNVEIVSNKMRFENGVAVAFEEPLIHTFNKNEAAVAHTPHHAKIESRHNVILMGDSLGDLRMGDNINPKTKLTIGLLNHDKELLLDQYAEAFDIVLLDDAPLDFVVTLLTSLA</sequence>
<evidence type="ECO:0000313" key="10">
    <source>
        <dbReference type="EMBL" id="KAL2912760.1"/>
    </source>
</evidence>
<keyword evidence="11" id="KW-1185">Reference proteome</keyword>
<protein>
    <recommendedName>
        <fullName evidence="3">5'-nucleotidase</fullName>
        <ecNumber evidence="3">3.1.3.5</ecNumber>
    </recommendedName>
</protein>
<comment type="catalytic activity">
    <reaction evidence="1">
        <text>a ribonucleoside 5'-phosphate + H2O = a ribonucleoside + phosphate</text>
        <dbReference type="Rhea" id="RHEA:12484"/>
        <dbReference type="ChEBI" id="CHEBI:15377"/>
        <dbReference type="ChEBI" id="CHEBI:18254"/>
        <dbReference type="ChEBI" id="CHEBI:43474"/>
        <dbReference type="ChEBI" id="CHEBI:58043"/>
        <dbReference type="EC" id="3.1.3.5"/>
    </reaction>
</comment>
<keyword evidence="7" id="KW-0460">Magnesium</keyword>
<evidence type="ECO:0000256" key="6">
    <source>
        <dbReference type="ARBA" id="ARBA00022801"/>
    </source>
</evidence>
<reference evidence="10 11" key="1">
    <citation type="submission" date="2023-09" db="EMBL/GenBank/DDBJ databases">
        <title>Pangenome analysis of Batrachochytrium dendrobatidis and related Chytrids.</title>
        <authorList>
            <person name="Yacoub M.N."/>
            <person name="Stajich J.E."/>
            <person name="James T.Y."/>
        </authorList>
    </citation>
    <scope>NUCLEOTIDE SEQUENCE [LARGE SCALE GENOMIC DNA]</scope>
    <source>
        <strain evidence="10 11">JEL0888</strain>
    </source>
</reference>
<evidence type="ECO:0000256" key="1">
    <source>
        <dbReference type="ARBA" id="ARBA00000815"/>
    </source>
</evidence>
<evidence type="ECO:0000256" key="7">
    <source>
        <dbReference type="ARBA" id="ARBA00022842"/>
    </source>
</evidence>
<gene>
    <name evidence="10" type="ORF">HK105_207752</name>
</gene>
<evidence type="ECO:0000256" key="9">
    <source>
        <dbReference type="SAM" id="MobiDB-lite"/>
    </source>
</evidence>
<comment type="caution">
    <text evidence="10">The sequence shown here is derived from an EMBL/GenBank/DDBJ whole genome shotgun (WGS) entry which is preliminary data.</text>
</comment>
<dbReference type="PANTHER" id="PTHR13045">
    <property type="entry name" value="5'-NUCLEOTIDASE"/>
    <property type="match status" value="1"/>
</dbReference>
<dbReference type="PRINTS" id="PR01217">
    <property type="entry name" value="PRICHEXTENSN"/>
</dbReference>
<keyword evidence="5" id="KW-0547">Nucleotide-binding</keyword>
<evidence type="ECO:0000256" key="8">
    <source>
        <dbReference type="ARBA" id="ARBA00023080"/>
    </source>
</evidence>
<evidence type="ECO:0000256" key="4">
    <source>
        <dbReference type="ARBA" id="ARBA00022723"/>
    </source>
</evidence>
<feature type="compositionally biased region" description="Low complexity" evidence="9">
    <location>
        <begin position="366"/>
        <end position="376"/>
    </location>
</feature>
<dbReference type="Gene3D" id="1.10.238.10">
    <property type="entry name" value="EF-hand"/>
    <property type="match status" value="1"/>
</dbReference>
<feature type="compositionally biased region" description="Low complexity" evidence="9">
    <location>
        <begin position="165"/>
        <end position="178"/>
    </location>
</feature>
<proteinExistence type="inferred from homology"/>
<evidence type="ECO:0000256" key="3">
    <source>
        <dbReference type="ARBA" id="ARBA00012643"/>
    </source>
</evidence>
<dbReference type="Gene3D" id="1.10.150.340">
    <property type="entry name" value="Pyrimidine 5'-nucleotidase (UMPH-1), N-terminal domain"/>
    <property type="match status" value="1"/>
</dbReference>
<feature type="region of interest" description="Disordered" evidence="9">
    <location>
        <begin position="25"/>
        <end position="50"/>
    </location>
</feature>
<dbReference type="SUPFAM" id="SSF47473">
    <property type="entry name" value="EF-hand"/>
    <property type="match status" value="1"/>
</dbReference>
<dbReference type="InterPro" id="IPR011992">
    <property type="entry name" value="EF-hand-dom_pair"/>
</dbReference>
<dbReference type="InterPro" id="IPR006434">
    <property type="entry name" value="Pyrimidine_nucleotidase_eu"/>
</dbReference>
<dbReference type="InterPro" id="IPR023214">
    <property type="entry name" value="HAD_sf"/>
</dbReference>